<feature type="domain" description="O-methyltransferase C-terminal" evidence="5">
    <location>
        <begin position="222"/>
        <end position="457"/>
    </location>
</feature>
<sequence length="485" mass="53230">MSHLHADSVTATRLEELLTTIEESAAEPKTFLAGDHNPNQPQAKSHSTPTYTSARTLYPFFGDAHISSKAAVLKLACERVNTLVTPPQLLVMQEAASFFTTAALRICVENDVATHIQELSSGDKGAPIEELSTTSMLDAKLLARTLRFLSHKGIFQEDSPGRWKNTTASLTLINDQEFKAFLSLMTNEIQNASSKLGECMEQQFTSSQMHESGTQPQQGSSELSPFAAYHGLPLYEWLHQPENISRGQNFNQAMRGLSHLESTFSLPFDYAFDSLPAGTTLVDIGGGVGAIAEILLPEYPALKMVVQDLPPVVKAAEEKPSQIIRKFMHEGRLSFRAHDFFTDQPEDLKGASFLVCNVLLNHSDESSVKILSCLRNSNPSKLLIVDRLYGPFFPTEGNTSEDEKKIYDTIRKSAKANGGVRSQSLPGVYDMIMAAMFVTKTRTLEEWNGLLGQAGFSLTSVTPLRASSGQVVIEAGILPNWIQST</sequence>
<dbReference type="InterPro" id="IPR036388">
    <property type="entry name" value="WH-like_DNA-bd_sf"/>
</dbReference>
<accession>A0A409VZ26</accession>
<dbReference type="PANTHER" id="PTHR43712">
    <property type="entry name" value="PUTATIVE (AFU_ORTHOLOGUE AFUA_4G14580)-RELATED"/>
    <property type="match status" value="1"/>
</dbReference>
<dbReference type="InterPro" id="IPR036390">
    <property type="entry name" value="WH_DNA-bd_sf"/>
</dbReference>
<evidence type="ECO:0000313" key="6">
    <source>
        <dbReference type="EMBL" id="PPQ71483.1"/>
    </source>
</evidence>
<dbReference type="Pfam" id="PF00891">
    <property type="entry name" value="Methyltransf_2"/>
    <property type="match status" value="1"/>
</dbReference>
<dbReference type="SUPFAM" id="SSF53335">
    <property type="entry name" value="S-adenosyl-L-methionine-dependent methyltransferases"/>
    <property type="match status" value="1"/>
</dbReference>
<dbReference type="GO" id="GO:0008171">
    <property type="term" value="F:O-methyltransferase activity"/>
    <property type="evidence" value="ECO:0007669"/>
    <property type="project" value="InterPro"/>
</dbReference>
<organism evidence="6 7">
    <name type="scientific">Panaeolus cyanescens</name>
    <dbReference type="NCBI Taxonomy" id="181874"/>
    <lineage>
        <taxon>Eukaryota</taxon>
        <taxon>Fungi</taxon>
        <taxon>Dikarya</taxon>
        <taxon>Basidiomycota</taxon>
        <taxon>Agaricomycotina</taxon>
        <taxon>Agaricomycetes</taxon>
        <taxon>Agaricomycetidae</taxon>
        <taxon>Agaricales</taxon>
        <taxon>Agaricineae</taxon>
        <taxon>Galeropsidaceae</taxon>
        <taxon>Panaeolus</taxon>
    </lineage>
</organism>
<dbReference type="InterPro" id="IPR029063">
    <property type="entry name" value="SAM-dependent_MTases_sf"/>
</dbReference>
<dbReference type="InterPro" id="IPR001077">
    <property type="entry name" value="COMT_C"/>
</dbReference>
<reference evidence="6 7" key="1">
    <citation type="journal article" date="2018" name="Evol. Lett.">
        <title>Horizontal gene cluster transfer increased hallucinogenic mushroom diversity.</title>
        <authorList>
            <person name="Reynolds H.T."/>
            <person name="Vijayakumar V."/>
            <person name="Gluck-Thaler E."/>
            <person name="Korotkin H.B."/>
            <person name="Matheny P.B."/>
            <person name="Slot J.C."/>
        </authorList>
    </citation>
    <scope>NUCLEOTIDE SEQUENCE [LARGE SCALE GENOMIC DNA]</scope>
    <source>
        <strain evidence="6 7">2629</strain>
    </source>
</reference>
<evidence type="ECO:0000256" key="3">
    <source>
        <dbReference type="ARBA" id="ARBA00022691"/>
    </source>
</evidence>
<gene>
    <name evidence="6" type="ORF">CVT24_011977</name>
</gene>
<evidence type="ECO:0000256" key="1">
    <source>
        <dbReference type="ARBA" id="ARBA00022603"/>
    </source>
</evidence>
<dbReference type="Gene3D" id="1.10.10.10">
    <property type="entry name" value="Winged helix-like DNA-binding domain superfamily/Winged helix DNA-binding domain"/>
    <property type="match status" value="1"/>
</dbReference>
<evidence type="ECO:0000259" key="5">
    <source>
        <dbReference type="Pfam" id="PF00891"/>
    </source>
</evidence>
<dbReference type="PROSITE" id="PS51683">
    <property type="entry name" value="SAM_OMT_II"/>
    <property type="match status" value="1"/>
</dbReference>
<dbReference type="InterPro" id="IPR016461">
    <property type="entry name" value="COMT-like"/>
</dbReference>
<dbReference type="GO" id="GO:0032259">
    <property type="term" value="P:methylation"/>
    <property type="evidence" value="ECO:0007669"/>
    <property type="project" value="UniProtKB-KW"/>
</dbReference>
<dbReference type="AlphaFoldDB" id="A0A409VZ26"/>
<evidence type="ECO:0000256" key="4">
    <source>
        <dbReference type="SAM" id="MobiDB-lite"/>
    </source>
</evidence>
<proteinExistence type="predicted"/>
<dbReference type="OrthoDB" id="1606438at2759"/>
<evidence type="ECO:0000256" key="2">
    <source>
        <dbReference type="ARBA" id="ARBA00022679"/>
    </source>
</evidence>
<dbReference type="STRING" id="181874.A0A409VZ26"/>
<comment type="caution">
    <text evidence="6">The sequence shown here is derived from an EMBL/GenBank/DDBJ whole genome shotgun (WGS) entry which is preliminary data.</text>
</comment>
<dbReference type="PANTHER" id="PTHR43712:SF2">
    <property type="entry name" value="O-METHYLTRANSFERASE CICE"/>
    <property type="match status" value="1"/>
</dbReference>
<keyword evidence="2" id="KW-0808">Transferase</keyword>
<protein>
    <recommendedName>
        <fullName evidence="5">O-methyltransferase C-terminal domain-containing protein</fullName>
    </recommendedName>
</protein>
<keyword evidence="1" id="KW-0489">Methyltransferase</keyword>
<evidence type="ECO:0000313" key="7">
    <source>
        <dbReference type="Proteomes" id="UP000284842"/>
    </source>
</evidence>
<dbReference type="Gene3D" id="3.40.50.150">
    <property type="entry name" value="Vaccinia Virus protein VP39"/>
    <property type="match status" value="1"/>
</dbReference>
<name>A0A409VZ26_9AGAR</name>
<keyword evidence="7" id="KW-1185">Reference proteome</keyword>
<feature type="region of interest" description="Disordered" evidence="4">
    <location>
        <begin position="203"/>
        <end position="222"/>
    </location>
</feature>
<dbReference type="Proteomes" id="UP000284842">
    <property type="component" value="Unassembled WGS sequence"/>
</dbReference>
<dbReference type="InParanoid" id="A0A409VZ26"/>
<dbReference type="EMBL" id="NHTK01005913">
    <property type="protein sequence ID" value="PPQ71483.1"/>
    <property type="molecule type" value="Genomic_DNA"/>
</dbReference>
<keyword evidence="3" id="KW-0949">S-adenosyl-L-methionine</keyword>
<dbReference type="SUPFAM" id="SSF46785">
    <property type="entry name" value="Winged helix' DNA-binding domain"/>
    <property type="match status" value="1"/>
</dbReference>